<dbReference type="NCBIfam" id="TIGR03353">
    <property type="entry name" value="VI_chp_4"/>
    <property type="match status" value="1"/>
</dbReference>
<dbReference type="InterPro" id="IPR010263">
    <property type="entry name" value="T6SS_TssK"/>
</dbReference>
<evidence type="ECO:0000313" key="2">
    <source>
        <dbReference type="Proteomes" id="UP000092544"/>
    </source>
</evidence>
<evidence type="ECO:0008006" key="3">
    <source>
        <dbReference type="Google" id="ProtNLM"/>
    </source>
</evidence>
<reference evidence="1 2" key="1">
    <citation type="submission" date="2016-06" db="EMBL/GenBank/DDBJ databases">
        <authorList>
            <person name="Kjaerup R.B."/>
            <person name="Dalgaard T.S."/>
            <person name="Juul-Madsen H.R."/>
        </authorList>
    </citation>
    <scope>NUCLEOTIDE SEQUENCE [LARGE SCALE GENOMIC DNA]</scope>
    <source>
        <strain evidence="1 2">CECT 8886</strain>
    </source>
</reference>
<dbReference type="PANTHER" id="PTHR35566:SF1">
    <property type="entry name" value="TYPE VI SECRETION SYSTEM BASEPLATE COMPONENT TSSK1"/>
    <property type="match status" value="1"/>
</dbReference>
<dbReference type="STRING" id="1792290.MSP8886_03173"/>
<keyword evidence="2" id="KW-1185">Reference proteome</keyword>
<gene>
    <name evidence="1" type="ORF">MSP8886_03173</name>
</gene>
<organism evidence="1 2">
    <name type="scientific">Marinomonas spartinae</name>
    <dbReference type="NCBI Taxonomy" id="1792290"/>
    <lineage>
        <taxon>Bacteria</taxon>
        <taxon>Pseudomonadati</taxon>
        <taxon>Pseudomonadota</taxon>
        <taxon>Gammaproteobacteria</taxon>
        <taxon>Oceanospirillales</taxon>
        <taxon>Oceanospirillaceae</taxon>
        <taxon>Marinomonas</taxon>
    </lineage>
</organism>
<dbReference type="PANTHER" id="PTHR35566">
    <property type="entry name" value="BLR3599 PROTEIN"/>
    <property type="match status" value="1"/>
</dbReference>
<dbReference type="AlphaFoldDB" id="A0A1A8TLL2"/>
<dbReference type="RefSeq" id="WP_067018144.1">
    <property type="nucleotide sequence ID" value="NZ_FLOB01000008.1"/>
</dbReference>
<dbReference type="Proteomes" id="UP000092544">
    <property type="component" value="Unassembled WGS sequence"/>
</dbReference>
<proteinExistence type="predicted"/>
<dbReference type="EMBL" id="FLOB01000008">
    <property type="protein sequence ID" value="SBS34799.1"/>
    <property type="molecule type" value="Genomic_DNA"/>
</dbReference>
<protein>
    <recommendedName>
        <fullName evidence="3">Type VI secretion protein</fullName>
    </recommendedName>
</protein>
<accession>A0A1A8TLL2</accession>
<sequence>MNNFSPVAWTEGMFLRPQHFQQSDKHLANTMKDLLGMNVNYAWGMMDQSIDVSLLNTGQFCLDGFKGIMPDLTPLSFLDNAFIPDPLIVGKDVVDQLVYLAVPSYKNNSVNVSSIDDSQVTRFKLEDLTVSDDCLGRDSDEVIQISKLNCRLMLSSDDVSGYVVLPVARIIEVSNEGAIRLDSKYIPPHLNIGHCKPVFSIVREVSALIKQRAENIAGRLSQGYAGSTSVSDFIMLQTLNKYDAIFNSLLAVENIHPYNLYSRLIELSGELATFSSANKLVPKLPKYDHLNLMLIFSEVTNFLYQSLSQVIEQTATEIKLEKSKYGISFGALKDKEVLKSGQFILAVKASVPHEELRRSLPSQIKIGSVETIRNLVNNQLPGISVSTLPTAPRQVPYHAGYHYFELNKQGDQWDSLSSSGGIALHISGNYPDLQITLWAVRT</sequence>
<name>A0A1A8TLL2_9GAMM</name>
<evidence type="ECO:0000313" key="1">
    <source>
        <dbReference type="EMBL" id="SBS34799.1"/>
    </source>
</evidence>
<dbReference type="OrthoDB" id="9775333at2"/>
<dbReference type="Pfam" id="PF05936">
    <property type="entry name" value="T6SS_VasE"/>
    <property type="match status" value="1"/>
</dbReference>